<evidence type="ECO:0000256" key="21">
    <source>
        <dbReference type="ARBA" id="ARBA00052387"/>
    </source>
</evidence>
<reference evidence="31 32" key="1">
    <citation type="submission" date="2016-10" db="EMBL/GenBank/DDBJ databases">
        <authorList>
            <person name="de Groot N.N."/>
        </authorList>
    </citation>
    <scope>NUCLEOTIDE SEQUENCE [LARGE SCALE GENOMIC DNA]</scope>
    <source>
        <strain evidence="31 32">DSM 44993</strain>
    </source>
</reference>
<dbReference type="InterPro" id="IPR009075">
    <property type="entry name" value="AcylCo_DH/oxidase_C"/>
</dbReference>
<keyword evidence="11 27" id="KW-0560">Oxidoreductase</keyword>
<comment type="function">
    <text evidence="22">Acyl-CoA dehydrogenase that exhibits broad specificity for linear acyl-CoA substrates, with a preference for long-chain substrates.</text>
</comment>
<keyword evidence="32" id="KW-1185">Reference proteome</keyword>
<evidence type="ECO:0000259" key="28">
    <source>
        <dbReference type="Pfam" id="PF00441"/>
    </source>
</evidence>
<dbReference type="FunFam" id="1.20.140.10:FF:000016">
    <property type="entry name" value="Acyl-CoA dehydrogenase FadE5"/>
    <property type="match status" value="1"/>
</dbReference>
<keyword evidence="12" id="KW-0443">Lipid metabolism</keyword>
<dbReference type="InterPro" id="IPR009100">
    <property type="entry name" value="AcylCoA_DH/oxidase_NM_dom_sf"/>
</dbReference>
<evidence type="ECO:0000256" key="7">
    <source>
        <dbReference type="ARBA" id="ARBA00012046"/>
    </source>
</evidence>
<evidence type="ECO:0000256" key="11">
    <source>
        <dbReference type="ARBA" id="ARBA00023002"/>
    </source>
</evidence>
<dbReference type="GO" id="GO:0006631">
    <property type="term" value="P:fatty acid metabolic process"/>
    <property type="evidence" value="ECO:0007669"/>
    <property type="project" value="UniProtKB-KW"/>
</dbReference>
<evidence type="ECO:0000256" key="10">
    <source>
        <dbReference type="ARBA" id="ARBA00022832"/>
    </source>
</evidence>
<proteinExistence type="inferred from homology"/>
<comment type="subunit">
    <text evidence="4">Homodimer.</text>
</comment>
<comment type="cofactor">
    <cofactor evidence="1 27">
        <name>FAD</name>
        <dbReference type="ChEBI" id="CHEBI:57692"/>
    </cofactor>
</comment>
<comment type="pathway">
    <text evidence="2">Lipid metabolism; fatty acid metabolism.</text>
</comment>
<dbReference type="Gene3D" id="2.40.110.20">
    <property type="match status" value="1"/>
</dbReference>
<evidence type="ECO:0000256" key="20">
    <source>
        <dbReference type="ARBA" id="ARBA00050877"/>
    </source>
</evidence>
<keyword evidence="8 27" id="KW-0285">Flavoprotein</keyword>
<comment type="catalytic activity">
    <reaction evidence="18">
        <text>butanoyl-CoA + oxidized [electron-transfer flavoprotein] + H(+) = (2E)-butenoyl-CoA + reduced [electron-transfer flavoprotein]</text>
        <dbReference type="Rhea" id="RHEA:24004"/>
        <dbReference type="Rhea" id="RHEA-COMP:10685"/>
        <dbReference type="Rhea" id="RHEA-COMP:10686"/>
        <dbReference type="ChEBI" id="CHEBI:15378"/>
        <dbReference type="ChEBI" id="CHEBI:57332"/>
        <dbReference type="ChEBI" id="CHEBI:57371"/>
        <dbReference type="ChEBI" id="CHEBI:57692"/>
        <dbReference type="ChEBI" id="CHEBI:58307"/>
    </reaction>
</comment>
<dbReference type="EC" id="1.3.8.7" evidence="5"/>
<dbReference type="GO" id="GO:0005886">
    <property type="term" value="C:plasma membrane"/>
    <property type="evidence" value="ECO:0007669"/>
    <property type="project" value="TreeGrafter"/>
</dbReference>
<evidence type="ECO:0000256" key="14">
    <source>
        <dbReference type="ARBA" id="ARBA00048375"/>
    </source>
</evidence>
<evidence type="ECO:0000256" key="15">
    <source>
        <dbReference type="ARBA" id="ARBA00049247"/>
    </source>
</evidence>
<evidence type="ECO:0000256" key="5">
    <source>
        <dbReference type="ARBA" id="ARBA00012033"/>
    </source>
</evidence>
<dbReference type="InterPro" id="IPR036250">
    <property type="entry name" value="AcylCo_DH-like_C"/>
</dbReference>
<dbReference type="Gene3D" id="1.20.140.10">
    <property type="entry name" value="Butyryl-CoA Dehydrogenase, subunit A, domain 3"/>
    <property type="match status" value="1"/>
</dbReference>
<feature type="domain" description="Acyl-CoA oxidase/dehydrogenase middle" evidence="29">
    <location>
        <begin position="162"/>
        <end position="274"/>
    </location>
</feature>
<name>A0A1H8YIX1_9PSEU</name>
<evidence type="ECO:0000256" key="8">
    <source>
        <dbReference type="ARBA" id="ARBA00022630"/>
    </source>
</evidence>
<evidence type="ECO:0000313" key="32">
    <source>
        <dbReference type="Proteomes" id="UP000198582"/>
    </source>
</evidence>
<comment type="catalytic activity">
    <reaction evidence="17">
        <text>dodecanoyl-CoA + oxidized [electron-transfer flavoprotein] + H(+) = (2E)-dodecenoyl-CoA + reduced [electron-transfer flavoprotein]</text>
        <dbReference type="Rhea" id="RHEA:47296"/>
        <dbReference type="Rhea" id="RHEA-COMP:10685"/>
        <dbReference type="Rhea" id="RHEA-COMP:10686"/>
        <dbReference type="ChEBI" id="CHEBI:15378"/>
        <dbReference type="ChEBI" id="CHEBI:57330"/>
        <dbReference type="ChEBI" id="CHEBI:57375"/>
        <dbReference type="ChEBI" id="CHEBI:57692"/>
        <dbReference type="ChEBI" id="CHEBI:58307"/>
    </reaction>
</comment>
<dbReference type="InterPro" id="IPR006091">
    <property type="entry name" value="Acyl-CoA_Oxase/DH_mid-dom"/>
</dbReference>
<dbReference type="EC" id="1.3.8.8" evidence="6"/>
<dbReference type="GO" id="GO:0016937">
    <property type="term" value="F:short-chain fatty acyl-CoA dehydrogenase activity"/>
    <property type="evidence" value="ECO:0007669"/>
    <property type="project" value="UniProtKB-EC"/>
</dbReference>
<evidence type="ECO:0000256" key="26">
    <source>
        <dbReference type="ARBA" id="ARBA00077336"/>
    </source>
</evidence>
<comment type="catalytic activity">
    <reaction evidence="15">
        <text>a long-chain 2,3-saturated fatty acyl-CoA + oxidized [electron-transfer flavoprotein] + H(+) = a long-chain (2E)-enoyl-CoA + reduced [electron-transfer flavoprotein]</text>
        <dbReference type="Rhea" id="RHEA:17721"/>
        <dbReference type="Rhea" id="RHEA-COMP:10685"/>
        <dbReference type="Rhea" id="RHEA-COMP:10686"/>
        <dbReference type="ChEBI" id="CHEBI:15378"/>
        <dbReference type="ChEBI" id="CHEBI:57692"/>
        <dbReference type="ChEBI" id="CHEBI:58307"/>
        <dbReference type="ChEBI" id="CHEBI:83721"/>
        <dbReference type="ChEBI" id="CHEBI:83727"/>
        <dbReference type="EC" id="1.3.8.8"/>
    </reaction>
</comment>
<evidence type="ECO:0000256" key="2">
    <source>
        <dbReference type="ARBA" id="ARBA00004872"/>
    </source>
</evidence>
<evidence type="ECO:0000256" key="9">
    <source>
        <dbReference type="ARBA" id="ARBA00022827"/>
    </source>
</evidence>
<dbReference type="OrthoDB" id="9807883at2"/>
<sequence length="614" mass="67185">MGHYKSNVRDLEFNLFEVLGVQERLGKGVLAESDEETARGVLSELNKLATGPLAESYADADRNPPVYDPKTFSVKIPESFKKSYQQLMDGEWWRLGLTNDLGGFGLPPTVQWAAAELILGANAPLFMYMAGPNFAMIVNNNGTEEQQHWAQIMIDRAWGATMVLTEPDAGSDVGAGRTKAVKQEDGSWHIDGVKRFITSAEHDMSENIMHLVLARPEGPGIETKPGTKGLSLFLVPKYHFDSKTGELGERNGAYVTNVEHKMGIKASTTCELTFGQHGTPAKGWLMGEVHNGIAQMFQVIEYARMMVGTKAIATLSTGYLNARDYAKERVQGADLPNMLNKAAARVTITHHPDVRRSLMLQKAYAEGLRAVYLYTASFQDQLWTGEGDEASLKLAHGVNDLLLPIVKGVGSERATEQLVQSLQTLGGSGFLQDYPIEQYIRDAKIDSLYEGTTAIQSLDFFFRKIVRDKGQSLAYVAGEITKFLEAEAGNGRLKNERALLKQALEDTQGMLGSLIGYLTASQEDPQNINKVGQHTVRLLMSVGDLLVGWQLLKGAEVAIAKLDAGASAKDVPFYEGKVAVASFFAKSVLPELTARRAIVEAADNTLMDLDEAAF</sequence>
<gene>
    <name evidence="31" type="ORF">SAMN04489732_118201</name>
</gene>
<protein>
    <recommendedName>
        <fullName evidence="23">Broad-specificity linear acyl-CoA dehydrogenase FadE5</fullName>
        <ecNumber evidence="7">1.3.8.1</ecNumber>
        <ecNumber evidence="5">1.3.8.7</ecNumber>
        <ecNumber evidence="6">1.3.8.8</ecNumber>
    </recommendedName>
    <alternativeName>
        <fullName evidence="25">Long-chain-acyl-CoA dehydrogenase</fullName>
    </alternativeName>
    <alternativeName>
        <fullName evidence="26">Medium-chain-acyl-CoA dehydrogenase</fullName>
    </alternativeName>
    <alternativeName>
        <fullName evidence="24">Short-chain-acyl-CoA dehydrogenase</fullName>
    </alternativeName>
</protein>
<dbReference type="GO" id="GO:0004466">
    <property type="term" value="F:long-chain fatty acyl-CoA dehydrogenase activity"/>
    <property type="evidence" value="ECO:0007669"/>
    <property type="project" value="UniProtKB-EC"/>
</dbReference>
<keyword evidence="9 27" id="KW-0274">FAD</keyword>
<dbReference type="InterPro" id="IPR052166">
    <property type="entry name" value="Diverse_Acyl-CoA_DH"/>
</dbReference>
<keyword evidence="10" id="KW-0276">Fatty acid metabolism</keyword>
<evidence type="ECO:0000256" key="27">
    <source>
        <dbReference type="RuleBase" id="RU362125"/>
    </source>
</evidence>
<evidence type="ECO:0000256" key="25">
    <source>
        <dbReference type="ARBA" id="ARBA00077090"/>
    </source>
</evidence>
<evidence type="ECO:0000256" key="6">
    <source>
        <dbReference type="ARBA" id="ARBA00012040"/>
    </source>
</evidence>
<dbReference type="STRING" id="394193.SAMN04489732_118201"/>
<feature type="domain" description="Acyl-CoA dehydrogenase/oxidase C-terminal" evidence="28">
    <location>
        <begin position="291"/>
        <end position="457"/>
    </location>
</feature>
<dbReference type="EC" id="1.3.8.1" evidence="7"/>
<comment type="catalytic activity">
    <reaction evidence="14">
        <text>hexanoyl-CoA + oxidized [electron-transfer flavoprotein] + H(+) = (2E)-hexenoyl-CoA + reduced [electron-transfer flavoprotein]</text>
        <dbReference type="Rhea" id="RHEA:43464"/>
        <dbReference type="Rhea" id="RHEA-COMP:10685"/>
        <dbReference type="Rhea" id="RHEA-COMP:10686"/>
        <dbReference type="ChEBI" id="CHEBI:15378"/>
        <dbReference type="ChEBI" id="CHEBI:57692"/>
        <dbReference type="ChEBI" id="CHEBI:58307"/>
        <dbReference type="ChEBI" id="CHEBI:62077"/>
        <dbReference type="ChEBI" id="CHEBI:62620"/>
    </reaction>
</comment>
<dbReference type="Pfam" id="PF00441">
    <property type="entry name" value="Acyl-CoA_dh_1"/>
    <property type="match status" value="1"/>
</dbReference>
<dbReference type="SUPFAM" id="SSF56645">
    <property type="entry name" value="Acyl-CoA dehydrogenase NM domain-like"/>
    <property type="match status" value="1"/>
</dbReference>
<accession>A0A1H8YIX1</accession>
<evidence type="ECO:0000256" key="19">
    <source>
        <dbReference type="ARBA" id="ARBA00050703"/>
    </source>
</evidence>
<dbReference type="RefSeq" id="WP_091624810.1">
    <property type="nucleotide sequence ID" value="NZ_FOEF01000018.1"/>
</dbReference>
<dbReference type="Proteomes" id="UP000198582">
    <property type="component" value="Unassembled WGS sequence"/>
</dbReference>
<evidence type="ECO:0000256" key="12">
    <source>
        <dbReference type="ARBA" id="ARBA00023098"/>
    </source>
</evidence>
<comment type="catalytic activity">
    <reaction evidence="21">
        <text>oxidized [electron-transfer flavoprotein] + hexadecanoyl-CoA + H(+) = (2E)-hexadecenoyl-CoA + reduced [electron-transfer flavoprotein]</text>
        <dbReference type="Rhea" id="RHEA:43448"/>
        <dbReference type="Rhea" id="RHEA-COMP:10685"/>
        <dbReference type="Rhea" id="RHEA-COMP:10686"/>
        <dbReference type="ChEBI" id="CHEBI:15378"/>
        <dbReference type="ChEBI" id="CHEBI:57379"/>
        <dbReference type="ChEBI" id="CHEBI:57692"/>
        <dbReference type="ChEBI" id="CHEBI:58307"/>
        <dbReference type="ChEBI" id="CHEBI:61526"/>
    </reaction>
</comment>
<dbReference type="FunFam" id="2.40.110.20:FF:000001">
    <property type="entry name" value="Acyl-CoA dehydrogenase AidB"/>
    <property type="match status" value="1"/>
</dbReference>
<organism evidence="31 32">
    <name type="scientific">Amycolatopsis saalfeldensis</name>
    <dbReference type="NCBI Taxonomy" id="394193"/>
    <lineage>
        <taxon>Bacteria</taxon>
        <taxon>Bacillati</taxon>
        <taxon>Actinomycetota</taxon>
        <taxon>Actinomycetes</taxon>
        <taxon>Pseudonocardiales</taxon>
        <taxon>Pseudonocardiaceae</taxon>
        <taxon>Amycolatopsis</taxon>
    </lineage>
</organism>
<evidence type="ECO:0000256" key="23">
    <source>
        <dbReference type="ARBA" id="ARBA00069359"/>
    </source>
</evidence>
<dbReference type="Pfam" id="PF12806">
    <property type="entry name" value="Acyl-CoA_dh_C"/>
    <property type="match status" value="1"/>
</dbReference>
<dbReference type="Pfam" id="PF02770">
    <property type="entry name" value="Acyl-CoA_dh_M"/>
    <property type="match status" value="1"/>
</dbReference>
<comment type="catalytic activity">
    <reaction evidence="20">
        <text>octadecanoyl-CoA + oxidized [electron-transfer flavoprotein] + H(+) = (2E)-octadecenoyl-CoA + reduced [electron-transfer flavoprotein]</text>
        <dbReference type="Rhea" id="RHEA:47240"/>
        <dbReference type="Rhea" id="RHEA-COMP:10685"/>
        <dbReference type="Rhea" id="RHEA-COMP:10686"/>
        <dbReference type="ChEBI" id="CHEBI:15378"/>
        <dbReference type="ChEBI" id="CHEBI:57394"/>
        <dbReference type="ChEBI" id="CHEBI:57692"/>
        <dbReference type="ChEBI" id="CHEBI:58307"/>
        <dbReference type="ChEBI" id="CHEBI:71412"/>
    </reaction>
</comment>
<evidence type="ECO:0000256" key="13">
    <source>
        <dbReference type="ARBA" id="ARBA00047882"/>
    </source>
</evidence>
<dbReference type="GO" id="GO:0070991">
    <property type="term" value="F:medium-chain fatty acyl-CoA dehydrogenase activity"/>
    <property type="evidence" value="ECO:0007669"/>
    <property type="project" value="UniProtKB-EC"/>
</dbReference>
<evidence type="ECO:0000256" key="4">
    <source>
        <dbReference type="ARBA" id="ARBA00011738"/>
    </source>
</evidence>
<comment type="catalytic activity">
    <reaction evidence="19">
        <text>decanoyl-CoA + oxidized [electron-transfer flavoprotein] + H(+) = (2E)-decenoyl-CoA + reduced [electron-transfer flavoprotein]</text>
        <dbReference type="Rhea" id="RHEA:48176"/>
        <dbReference type="Rhea" id="RHEA-COMP:10685"/>
        <dbReference type="Rhea" id="RHEA-COMP:10686"/>
        <dbReference type="ChEBI" id="CHEBI:15378"/>
        <dbReference type="ChEBI" id="CHEBI:57692"/>
        <dbReference type="ChEBI" id="CHEBI:58307"/>
        <dbReference type="ChEBI" id="CHEBI:61406"/>
        <dbReference type="ChEBI" id="CHEBI:61430"/>
    </reaction>
</comment>
<evidence type="ECO:0000256" key="22">
    <source>
        <dbReference type="ARBA" id="ARBA00054301"/>
    </source>
</evidence>
<dbReference type="PANTHER" id="PTHR42803">
    <property type="entry name" value="ACYL-COA DEHYDROGENASE"/>
    <property type="match status" value="1"/>
</dbReference>
<dbReference type="PANTHER" id="PTHR42803:SF1">
    <property type="entry name" value="BROAD-SPECIFICITY LINEAR ACYL-COA DEHYDROGENASE FADE5"/>
    <property type="match status" value="1"/>
</dbReference>
<dbReference type="SUPFAM" id="SSF47203">
    <property type="entry name" value="Acyl-CoA dehydrogenase C-terminal domain-like"/>
    <property type="match status" value="1"/>
</dbReference>
<evidence type="ECO:0000256" key="24">
    <source>
        <dbReference type="ARBA" id="ARBA00075470"/>
    </source>
</evidence>
<dbReference type="EMBL" id="FOEF01000018">
    <property type="protein sequence ID" value="SEP52105.1"/>
    <property type="molecule type" value="Genomic_DNA"/>
</dbReference>
<evidence type="ECO:0000256" key="18">
    <source>
        <dbReference type="ARBA" id="ARBA00050695"/>
    </source>
</evidence>
<dbReference type="AlphaFoldDB" id="A0A1H8YIX1"/>
<feature type="domain" description="Acetyl-CoA dehydrogenase-like C-terminal" evidence="30">
    <location>
        <begin position="477"/>
        <end position="610"/>
    </location>
</feature>
<evidence type="ECO:0000259" key="30">
    <source>
        <dbReference type="Pfam" id="PF12806"/>
    </source>
</evidence>
<dbReference type="InterPro" id="IPR025878">
    <property type="entry name" value="Acyl-CoA_dh-like_C_dom"/>
</dbReference>
<evidence type="ECO:0000259" key="29">
    <source>
        <dbReference type="Pfam" id="PF02770"/>
    </source>
</evidence>
<evidence type="ECO:0000313" key="31">
    <source>
        <dbReference type="EMBL" id="SEP52105.1"/>
    </source>
</evidence>
<comment type="catalytic activity">
    <reaction evidence="13">
        <text>a medium-chain 2,3-saturated fatty acyl-CoA + oxidized [electron-transfer flavoprotein] + H(+) = a medium-chain (2E)-enoyl-CoA + reduced [electron-transfer flavoprotein]</text>
        <dbReference type="Rhea" id="RHEA:14477"/>
        <dbReference type="Rhea" id="RHEA-COMP:10685"/>
        <dbReference type="Rhea" id="RHEA-COMP:10686"/>
        <dbReference type="ChEBI" id="CHEBI:15378"/>
        <dbReference type="ChEBI" id="CHEBI:57692"/>
        <dbReference type="ChEBI" id="CHEBI:58307"/>
        <dbReference type="ChEBI" id="CHEBI:83723"/>
        <dbReference type="ChEBI" id="CHEBI:83726"/>
        <dbReference type="EC" id="1.3.8.7"/>
    </reaction>
</comment>
<comment type="catalytic activity">
    <reaction evidence="16">
        <text>a short-chain 2,3-saturated fatty acyl-CoA + oxidized [electron-transfer flavoprotein] + H(+) = a short-chain (2E)-enoyl-CoA + reduced [electron-transfer flavoprotein]</text>
        <dbReference type="Rhea" id="RHEA:47196"/>
        <dbReference type="Rhea" id="RHEA-COMP:10685"/>
        <dbReference type="Rhea" id="RHEA-COMP:10686"/>
        <dbReference type="ChEBI" id="CHEBI:15378"/>
        <dbReference type="ChEBI" id="CHEBI:57692"/>
        <dbReference type="ChEBI" id="CHEBI:58307"/>
        <dbReference type="ChEBI" id="CHEBI:87487"/>
        <dbReference type="ChEBI" id="CHEBI:87488"/>
        <dbReference type="EC" id="1.3.8.1"/>
    </reaction>
</comment>
<comment type="similarity">
    <text evidence="3 27">Belongs to the acyl-CoA dehydrogenase family.</text>
</comment>
<evidence type="ECO:0000256" key="3">
    <source>
        <dbReference type="ARBA" id="ARBA00009347"/>
    </source>
</evidence>
<evidence type="ECO:0000256" key="1">
    <source>
        <dbReference type="ARBA" id="ARBA00001974"/>
    </source>
</evidence>
<evidence type="ECO:0000256" key="17">
    <source>
        <dbReference type="ARBA" id="ARBA00050336"/>
    </source>
</evidence>
<evidence type="ECO:0000256" key="16">
    <source>
        <dbReference type="ARBA" id="ARBA00050315"/>
    </source>
</evidence>